<keyword evidence="1" id="KW-0175">Coiled coil</keyword>
<proteinExistence type="predicted"/>
<organism evidence="2 3">
    <name type="scientific">Aliarcobacter butzleri</name>
    <dbReference type="NCBI Taxonomy" id="28197"/>
    <lineage>
        <taxon>Bacteria</taxon>
        <taxon>Pseudomonadati</taxon>
        <taxon>Campylobacterota</taxon>
        <taxon>Epsilonproteobacteria</taxon>
        <taxon>Campylobacterales</taxon>
        <taxon>Arcobacteraceae</taxon>
        <taxon>Aliarcobacter</taxon>
    </lineage>
</organism>
<comment type="caution">
    <text evidence="2">The sequence shown here is derived from an EMBL/GenBank/DDBJ whole genome shotgun (WGS) entry which is preliminary data.</text>
</comment>
<dbReference type="Proteomes" id="UP001170713">
    <property type="component" value="Unassembled WGS sequence"/>
</dbReference>
<evidence type="ECO:0000313" key="2">
    <source>
        <dbReference type="EMBL" id="MDN5113095.1"/>
    </source>
</evidence>
<dbReference type="RefSeq" id="WP_301342313.1">
    <property type="nucleotide sequence ID" value="NZ_JAQJJC010000001.1"/>
</dbReference>
<reference evidence="2" key="1">
    <citation type="journal article" date="2023" name="Microorganisms">
        <title>Genomic Characterization of Arcobacter butzleri Strains Isolated from Various Sources in Lithuania.</title>
        <authorList>
            <person name="Uljanovas D."/>
            <person name="Golz G."/>
            <person name="Fleischmann S."/>
            <person name="Kudirkiene E."/>
            <person name="Kasetiene N."/>
            <person name="Grineviciene A."/>
            <person name="Tamuleviciene E."/>
            <person name="Aksomaitiene J."/>
            <person name="Alter T."/>
            <person name="Malakauskas M."/>
        </authorList>
    </citation>
    <scope>NUCLEOTIDE SEQUENCE</scope>
    <source>
        <strain evidence="2">W48</strain>
    </source>
</reference>
<gene>
    <name evidence="2" type="ORF">PJV88_00430</name>
</gene>
<accession>A0AAW7Q139</accession>
<evidence type="ECO:0000313" key="3">
    <source>
        <dbReference type="Proteomes" id="UP001170713"/>
    </source>
</evidence>
<reference evidence="2" key="2">
    <citation type="submission" date="2023-01" db="EMBL/GenBank/DDBJ databases">
        <authorList>
            <person name="Uljanovas D."/>
        </authorList>
    </citation>
    <scope>NUCLEOTIDE SEQUENCE</scope>
    <source>
        <strain evidence="2">W48</strain>
    </source>
</reference>
<protein>
    <submittedName>
        <fullName evidence="2">Uncharacterized protein</fullName>
    </submittedName>
</protein>
<evidence type="ECO:0000256" key="1">
    <source>
        <dbReference type="SAM" id="Coils"/>
    </source>
</evidence>
<dbReference type="AlphaFoldDB" id="A0AAW7Q139"/>
<dbReference type="EMBL" id="JAQJJC010000001">
    <property type="protein sequence ID" value="MDN5113095.1"/>
    <property type="molecule type" value="Genomic_DNA"/>
</dbReference>
<sequence>MDKLPQRDDLIYKEIEEFEDYELTNCVAYEMAIRNKIVKKLIKEISDIPMYFDEYEENYYPEEYYELERELEVYLIDTFIIRDIEDSFEKYVKNEHNDVFNIIISINLKIFIKNEEVEEKTLEEINKLRNSLKKIYYENIEKYKIEYRANNFNIDKIHNNSKPLFIELLNDGQGRIIRKEQPKKAIIENPNFMKFSRPRLKIKIDCDKSIDLKINLNLPKEELIAYISKIKDDFDKDNSIIKTPLELLGEILENENIDIKNLPKRDIKKIYADMFFIYDYFIFQDKKYKNEREKLKNELEIKIKEINKKWDYDKSDKKAEVEEQKNDYKTNKQKYSKEQIIDELMKELKFNRTKVNDYLKIMRMFIDDLEYKKLLTGGLKLY</sequence>
<feature type="coiled-coil region" evidence="1">
    <location>
        <begin position="285"/>
        <end position="338"/>
    </location>
</feature>
<name>A0AAW7Q139_9BACT</name>